<protein>
    <submittedName>
        <fullName evidence="1">HNH endonuclease</fullName>
    </submittedName>
</protein>
<evidence type="ECO:0000313" key="2">
    <source>
        <dbReference type="Proteomes" id="UP001595952"/>
    </source>
</evidence>
<dbReference type="Proteomes" id="UP001595952">
    <property type="component" value="Unassembled WGS sequence"/>
</dbReference>
<reference evidence="2" key="1">
    <citation type="journal article" date="2019" name="Int. J. Syst. Evol. Microbiol.">
        <title>The Global Catalogue of Microorganisms (GCM) 10K type strain sequencing project: providing services to taxonomists for standard genome sequencing and annotation.</title>
        <authorList>
            <consortium name="The Broad Institute Genomics Platform"/>
            <consortium name="The Broad Institute Genome Sequencing Center for Infectious Disease"/>
            <person name="Wu L."/>
            <person name="Ma J."/>
        </authorList>
    </citation>
    <scope>NUCLEOTIDE SEQUENCE [LARGE SCALE GENOMIC DNA]</scope>
    <source>
        <strain evidence="2">CCUG 55995</strain>
    </source>
</reference>
<accession>A0ABV9IDA5</accession>
<organism evidence="1 2">
    <name type="scientific">Deinococcus hohokamensis</name>
    <dbReference type="NCBI Taxonomy" id="309883"/>
    <lineage>
        <taxon>Bacteria</taxon>
        <taxon>Thermotogati</taxon>
        <taxon>Deinococcota</taxon>
        <taxon>Deinococci</taxon>
        <taxon>Deinococcales</taxon>
        <taxon>Deinococcaceae</taxon>
        <taxon>Deinococcus</taxon>
    </lineage>
</organism>
<dbReference type="InterPro" id="IPR003615">
    <property type="entry name" value="HNH_nuc"/>
</dbReference>
<comment type="caution">
    <text evidence="1">The sequence shown here is derived from an EMBL/GenBank/DDBJ whole genome shotgun (WGS) entry which is preliminary data.</text>
</comment>
<keyword evidence="1" id="KW-0378">Hydrolase</keyword>
<sequence length="75" mass="8241">MNIKGSNFNADHVLERQLGGTDTLDNLWPLDAGINGSGGSTLHHMQVELTPGVWSKVVDMKNTSRKYFLKVVSTL</sequence>
<proteinExistence type="predicted"/>
<dbReference type="RefSeq" id="WP_380063281.1">
    <property type="nucleotide sequence ID" value="NZ_JBHSEI010000015.1"/>
</dbReference>
<keyword evidence="2" id="KW-1185">Reference proteome</keyword>
<keyword evidence="1" id="KW-0255">Endonuclease</keyword>
<dbReference type="EMBL" id="JBHSEI010000015">
    <property type="protein sequence ID" value="MFC4640301.1"/>
    <property type="molecule type" value="Genomic_DNA"/>
</dbReference>
<dbReference type="GO" id="GO:0004519">
    <property type="term" value="F:endonuclease activity"/>
    <property type="evidence" value="ECO:0007669"/>
    <property type="project" value="UniProtKB-KW"/>
</dbReference>
<evidence type="ECO:0000313" key="1">
    <source>
        <dbReference type="EMBL" id="MFC4640301.1"/>
    </source>
</evidence>
<name>A0ABV9IDA5_9DEIO</name>
<dbReference type="CDD" id="cd00085">
    <property type="entry name" value="HNHc"/>
    <property type="match status" value="1"/>
</dbReference>
<keyword evidence="1" id="KW-0540">Nuclease</keyword>
<gene>
    <name evidence="1" type="ORF">ACFO0D_18375</name>
</gene>